<evidence type="ECO:0000256" key="1">
    <source>
        <dbReference type="ARBA" id="ARBA00007527"/>
    </source>
</evidence>
<dbReference type="Pfam" id="PF03265">
    <property type="entry name" value="DNase_II"/>
    <property type="match status" value="1"/>
</dbReference>
<keyword evidence="4" id="KW-1185">Reference proteome</keyword>
<evidence type="ECO:0000313" key="3">
    <source>
        <dbReference type="EnsemblMetazoa" id="G8791.1:cds"/>
    </source>
</evidence>
<accession>A0A8W8NQH9</accession>
<proteinExistence type="inferred from homology"/>
<evidence type="ECO:0000256" key="2">
    <source>
        <dbReference type="ARBA" id="ARBA00022801"/>
    </source>
</evidence>
<dbReference type="InterPro" id="IPR004947">
    <property type="entry name" value="DNase_II"/>
</dbReference>
<protein>
    <submittedName>
        <fullName evidence="3">Uncharacterized protein</fullName>
    </submittedName>
</protein>
<evidence type="ECO:0000313" key="4">
    <source>
        <dbReference type="Proteomes" id="UP000005408"/>
    </source>
</evidence>
<reference evidence="3" key="1">
    <citation type="submission" date="2022-08" db="UniProtKB">
        <authorList>
            <consortium name="EnsemblMetazoa"/>
        </authorList>
    </citation>
    <scope>IDENTIFICATION</scope>
    <source>
        <strain evidence="3">05x7-T-G4-1.051#20</strain>
    </source>
</reference>
<dbReference type="GO" id="GO:0004531">
    <property type="term" value="F:deoxyribonuclease II activity"/>
    <property type="evidence" value="ECO:0007669"/>
    <property type="project" value="InterPro"/>
</dbReference>
<organism evidence="3 4">
    <name type="scientific">Magallana gigas</name>
    <name type="common">Pacific oyster</name>
    <name type="synonym">Crassostrea gigas</name>
    <dbReference type="NCBI Taxonomy" id="29159"/>
    <lineage>
        <taxon>Eukaryota</taxon>
        <taxon>Metazoa</taxon>
        <taxon>Spiralia</taxon>
        <taxon>Lophotrochozoa</taxon>
        <taxon>Mollusca</taxon>
        <taxon>Bivalvia</taxon>
        <taxon>Autobranchia</taxon>
        <taxon>Pteriomorphia</taxon>
        <taxon>Ostreida</taxon>
        <taxon>Ostreoidea</taxon>
        <taxon>Ostreidae</taxon>
        <taxon>Magallana</taxon>
    </lineage>
</organism>
<dbReference type="EnsemblMetazoa" id="G8791.1">
    <property type="protein sequence ID" value="G8791.1:cds"/>
    <property type="gene ID" value="G8791"/>
</dbReference>
<keyword evidence="2" id="KW-0378">Hydrolase</keyword>
<name>A0A8W8NQH9_MAGGI</name>
<dbReference type="AlphaFoldDB" id="A0A8W8NQH9"/>
<dbReference type="Proteomes" id="UP000005408">
    <property type="component" value="Unassembled WGS sequence"/>
</dbReference>
<sequence length="231" mass="26590">MTNHHPQLKLQMVDTPTLKVFWRLTRLRDFGLSQVYRGFLLPLRKVSCFRIRKQNLDKVYSVSKTVENILKTVFETTNPYIYDKKNFDIKISCPMNSEHIPIKTFGNVQLEILAKSASFGQDIYDKLISPKLADPLLVRTWRPKLLDTALAIAALQRLTMEVPDPYTRHLADPETMETTGPHPFLLHAPLDVKWIKMVIVTGHCIPGNSLLAFRDSNATLIAQKTWSMLFR</sequence>
<comment type="similarity">
    <text evidence="1">Belongs to the DNase II family.</text>
</comment>